<evidence type="ECO:0000313" key="4">
    <source>
        <dbReference type="EMBL" id="MBG6137126.1"/>
    </source>
</evidence>
<dbReference type="Gene3D" id="3.40.50.2000">
    <property type="entry name" value="Glycogen Phosphorylase B"/>
    <property type="match status" value="2"/>
</dbReference>
<keyword evidence="1" id="KW-0328">Glycosyltransferase</keyword>
<dbReference type="GO" id="GO:1901137">
    <property type="term" value="P:carbohydrate derivative biosynthetic process"/>
    <property type="evidence" value="ECO:0007669"/>
    <property type="project" value="UniProtKB-ARBA"/>
</dbReference>
<reference evidence="4" key="1">
    <citation type="submission" date="2020-11" db="EMBL/GenBank/DDBJ databases">
        <title>Sequencing the genomes of 1000 actinobacteria strains.</title>
        <authorList>
            <person name="Klenk H.-P."/>
        </authorList>
    </citation>
    <scope>NUCLEOTIDE SEQUENCE</scope>
    <source>
        <strain evidence="4">DSM 45356</strain>
    </source>
</reference>
<name>A0A8J7GG02_9ACTN</name>
<dbReference type="Proteomes" id="UP000622552">
    <property type="component" value="Unassembled WGS sequence"/>
</dbReference>
<comment type="caution">
    <text evidence="4">The sequence shown here is derived from an EMBL/GenBank/DDBJ whole genome shotgun (WGS) entry which is preliminary data.</text>
</comment>
<keyword evidence="2" id="KW-0808">Transferase</keyword>
<evidence type="ECO:0000256" key="1">
    <source>
        <dbReference type="ARBA" id="ARBA00022676"/>
    </source>
</evidence>
<dbReference type="GO" id="GO:0016757">
    <property type="term" value="F:glycosyltransferase activity"/>
    <property type="evidence" value="ECO:0007669"/>
    <property type="project" value="UniProtKB-KW"/>
</dbReference>
<dbReference type="PANTHER" id="PTHR45947">
    <property type="entry name" value="SULFOQUINOVOSYL TRANSFERASE SQD2"/>
    <property type="match status" value="1"/>
</dbReference>
<dbReference type="PANTHER" id="PTHR45947:SF3">
    <property type="entry name" value="SULFOQUINOVOSYL TRANSFERASE SQD2"/>
    <property type="match status" value="1"/>
</dbReference>
<organism evidence="4 5">
    <name type="scientific">Longispora fulva</name>
    <dbReference type="NCBI Taxonomy" id="619741"/>
    <lineage>
        <taxon>Bacteria</taxon>
        <taxon>Bacillati</taxon>
        <taxon>Actinomycetota</taxon>
        <taxon>Actinomycetes</taxon>
        <taxon>Micromonosporales</taxon>
        <taxon>Micromonosporaceae</taxon>
        <taxon>Longispora</taxon>
    </lineage>
</organism>
<evidence type="ECO:0000313" key="5">
    <source>
        <dbReference type="Proteomes" id="UP000622552"/>
    </source>
</evidence>
<sequence length="409" mass="44764">MTTGPGVVPAVAAGMRAARATRPHVLLVVENVPLARDARLRRQARALLAAGYRVTVICPRDPGNASVNGVRVLDYRPAPDNGSTLGFVREYAKAWLATAWLIGKLLVTDRFDVVQITSTPDIFFTVTAPLRTFTGTPVLLDQRDQSPELYELRFGRRGPVHRLLLWLERASYRSADQVLAVNRTAVDLAVERGGIGRHRVTVVGNGPALASTGPRAVRPELRGRRYLCCWHGAMGPQDQLDLAVRVVHHVVRVDGRTDCQFVFLGDGDARAGAERLAGTLGVDDWVTFTGWVGQEEVFDHLATADLGFDSNLEDIVSPVKGMEYMAFGLPFVAFDARETRSAAGPSAVYAHSGDAGDMARLIGDLLDDPDRRADMGRTGRLRIEVSFAWERQQESYLRVVRGLLAGRST</sequence>
<dbReference type="RefSeq" id="WP_197004027.1">
    <property type="nucleotide sequence ID" value="NZ_BONS01000022.1"/>
</dbReference>
<dbReference type="CDD" id="cd03794">
    <property type="entry name" value="GT4_WbuB-like"/>
    <property type="match status" value="1"/>
</dbReference>
<keyword evidence="5" id="KW-1185">Reference proteome</keyword>
<proteinExistence type="predicted"/>
<evidence type="ECO:0000259" key="3">
    <source>
        <dbReference type="Pfam" id="PF13579"/>
    </source>
</evidence>
<accession>A0A8J7GG02</accession>
<feature type="domain" description="Glycosyltransferase subfamily 4-like N-terminal" evidence="3">
    <location>
        <begin position="39"/>
        <end position="206"/>
    </location>
</feature>
<evidence type="ECO:0000256" key="2">
    <source>
        <dbReference type="ARBA" id="ARBA00022679"/>
    </source>
</evidence>
<protein>
    <submittedName>
        <fullName evidence="4">Glycosyltransferase involved in cell wall biosynthesis</fullName>
    </submittedName>
</protein>
<dbReference type="AlphaFoldDB" id="A0A8J7GG02"/>
<dbReference type="EMBL" id="JADOUF010000001">
    <property type="protein sequence ID" value="MBG6137126.1"/>
    <property type="molecule type" value="Genomic_DNA"/>
</dbReference>
<dbReference type="Pfam" id="PF13692">
    <property type="entry name" value="Glyco_trans_1_4"/>
    <property type="match status" value="1"/>
</dbReference>
<dbReference type="Pfam" id="PF13579">
    <property type="entry name" value="Glyco_trans_4_4"/>
    <property type="match status" value="1"/>
</dbReference>
<gene>
    <name evidence="4" type="ORF">IW245_003320</name>
</gene>
<dbReference type="InterPro" id="IPR028098">
    <property type="entry name" value="Glyco_trans_4-like_N"/>
</dbReference>
<dbReference type="SUPFAM" id="SSF53756">
    <property type="entry name" value="UDP-Glycosyltransferase/glycogen phosphorylase"/>
    <property type="match status" value="1"/>
</dbReference>
<dbReference type="InterPro" id="IPR050194">
    <property type="entry name" value="Glycosyltransferase_grp1"/>
</dbReference>